<evidence type="ECO:0000256" key="9">
    <source>
        <dbReference type="PIRSR" id="PIRSR611778-50"/>
    </source>
</evidence>
<keyword evidence="5" id="KW-0378">Hydrolase</keyword>
<evidence type="ECO:0000256" key="4">
    <source>
        <dbReference type="ARBA" id="ARBA00022723"/>
    </source>
</evidence>
<reference evidence="12" key="2">
    <citation type="submission" date="2023-03" db="EMBL/GenBank/DDBJ databases">
        <authorList>
            <person name="Inwood S.N."/>
            <person name="Skelly J.G."/>
            <person name="Guhlin J."/>
            <person name="Harrop T.W.R."/>
            <person name="Goldson S.G."/>
            <person name="Dearden P.K."/>
        </authorList>
    </citation>
    <scope>NUCLEOTIDE SEQUENCE</scope>
    <source>
        <strain evidence="12">Lincoln</strain>
        <tissue evidence="12">Whole body</tissue>
    </source>
</reference>
<dbReference type="GO" id="GO:0006208">
    <property type="term" value="P:pyrimidine nucleobase catabolic process"/>
    <property type="evidence" value="ECO:0007669"/>
    <property type="project" value="TreeGrafter"/>
</dbReference>
<dbReference type="PANTHER" id="PTHR11647">
    <property type="entry name" value="HYDRANTOINASE/DIHYDROPYRIMIDINASE FAMILY MEMBER"/>
    <property type="match status" value="1"/>
</dbReference>
<evidence type="ECO:0000256" key="5">
    <source>
        <dbReference type="ARBA" id="ARBA00022801"/>
    </source>
</evidence>
<dbReference type="InterPro" id="IPR011059">
    <property type="entry name" value="Metal-dep_hydrolase_composite"/>
</dbReference>
<comment type="catalytic activity">
    <reaction evidence="7">
        <text>5,6-dihydrouracil + H2O = 3-(carbamoylamino)propanoate + H(+)</text>
        <dbReference type="Rhea" id="RHEA:16121"/>
        <dbReference type="ChEBI" id="CHEBI:11892"/>
        <dbReference type="ChEBI" id="CHEBI:15377"/>
        <dbReference type="ChEBI" id="CHEBI:15378"/>
        <dbReference type="ChEBI" id="CHEBI:15901"/>
        <dbReference type="EC" id="3.5.2.2"/>
    </reaction>
</comment>
<dbReference type="FunFam" id="3.20.20.140:FF:000001">
    <property type="entry name" value="Dihydropyrimidinase like 3"/>
    <property type="match status" value="1"/>
</dbReference>
<evidence type="ECO:0000256" key="6">
    <source>
        <dbReference type="ARBA" id="ARBA00022833"/>
    </source>
</evidence>
<dbReference type="Gene3D" id="3.20.20.140">
    <property type="entry name" value="Metal-dependent hydrolases"/>
    <property type="match status" value="1"/>
</dbReference>
<evidence type="ECO:0000313" key="13">
    <source>
        <dbReference type="Proteomes" id="UP001168972"/>
    </source>
</evidence>
<evidence type="ECO:0000256" key="10">
    <source>
        <dbReference type="SAM" id="MobiDB-lite"/>
    </source>
</evidence>
<keyword evidence="6" id="KW-0862">Zinc</keyword>
<reference evidence="12" key="1">
    <citation type="journal article" date="2023" name="bioRxiv">
        <title>Scaffold-level genome assemblies of two parasitoid biocontrol wasps reveal the parthenogenesis mechanism and an associated novel virus.</title>
        <authorList>
            <person name="Inwood S."/>
            <person name="Skelly J."/>
            <person name="Guhlin J."/>
            <person name="Harrop T."/>
            <person name="Goldson S."/>
            <person name="Dearden P."/>
        </authorList>
    </citation>
    <scope>NUCLEOTIDE SEQUENCE</scope>
    <source>
        <strain evidence="12">Lincoln</strain>
        <tissue evidence="12">Whole body</tissue>
    </source>
</reference>
<comment type="cofactor">
    <cofactor evidence="1">
        <name>Zn(2+)</name>
        <dbReference type="ChEBI" id="CHEBI:29105"/>
    </cofactor>
</comment>
<accession>A0AA39KH56</accession>
<feature type="domain" description="Amidohydrolase-related" evidence="11">
    <location>
        <begin position="66"/>
        <end position="454"/>
    </location>
</feature>
<evidence type="ECO:0000313" key="12">
    <source>
        <dbReference type="EMBL" id="KAK0162009.1"/>
    </source>
</evidence>
<dbReference type="EC" id="3.5.2.2" evidence="8"/>
<evidence type="ECO:0000259" key="11">
    <source>
        <dbReference type="Pfam" id="PF01979"/>
    </source>
</evidence>
<keyword evidence="4" id="KW-0479">Metal-binding</keyword>
<evidence type="ECO:0000256" key="2">
    <source>
        <dbReference type="ARBA" id="ARBA00008829"/>
    </source>
</evidence>
<dbReference type="SUPFAM" id="SSF51556">
    <property type="entry name" value="Metallo-dependent hydrolases"/>
    <property type="match status" value="1"/>
</dbReference>
<dbReference type="Gene3D" id="2.30.40.10">
    <property type="entry name" value="Urease, subunit C, domain 1"/>
    <property type="match status" value="1"/>
</dbReference>
<dbReference type="PANTHER" id="PTHR11647:SF1">
    <property type="entry name" value="COLLAPSIN RESPONSE MEDIATOR PROTEIN"/>
    <property type="match status" value="1"/>
</dbReference>
<sequence>MSTPVKKVPIHLQSSQNRLLVKNGKVVNEDGMVDTDVYIEDGIIKQLGRNLIIPGGTRTIDARGKYVMPGGIDPHTHFEFEFMGTKSVDDFYQGTKAAVAGGTTMIMDFVIPRKDESLLEAYERYRANADEKVCCDYGLHVAVTSWSPKIKEEMATLVQEHGVNSFKMFMAYKDLFMLHDQELIEAFTACKNLGCVAMVHAENGDIIAANAKKLLDAGVTGPEGHEMSRPEEVEAEATNRACVIANQVNCPLYVSSVMSKSAADVISAKRGDGYVLFGESIAASVGIDGSAQYGNDMNKGRLCIMSPPLRPDPTTPIDLIEKLSQDGLQCTGSDNCTFNADQKALGKNDFTKIPNGVNGVEDRMSIVWDKGVHAGIMSPTRFVAVTSTNTAKIFNLYPRKGVIAVGSDADVVIWDPNRKRVISADTHVQAVDFNIFEGMEVTGVPEYVIVNGRVCVDDCDLKAVHGYGKFIETPVYPPYVYDQIEEREKRPRGVARTAAEMKKYADEDAALAQSREAAKAAARIQQIQTNGTNHDTPRKPKFAPISCTPTLPDSAVVTPSAKGPRLEGQRNLQDSTFSISEDVDEARRACIRVNNPPGGRSAGGFWNSESNTHP</sequence>
<gene>
    <name evidence="12" type="ORF">PV327_008386</name>
</gene>
<feature type="region of interest" description="Disordered" evidence="10">
    <location>
        <begin position="528"/>
        <end position="576"/>
    </location>
</feature>
<dbReference type="AlphaFoldDB" id="A0AA39KH56"/>
<proteinExistence type="inferred from homology"/>
<evidence type="ECO:0000256" key="7">
    <source>
        <dbReference type="ARBA" id="ARBA00036696"/>
    </source>
</evidence>
<comment type="caution">
    <text evidence="12">The sequence shown here is derived from an EMBL/GenBank/DDBJ whole genome shotgun (WGS) entry which is preliminary data.</text>
</comment>
<organism evidence="12 13">
    <name type="scientific">Microctonus hyperodae</name>
    <name type="common">Parasitoid wasp</name>
    <dbReference type="NCBI Taxonomy" id="165561"/>
    <lineage>
        <taxon>Eukaryota</taxon>
        <taxon>Metazoa</taxon>
        <taxon>Ecdysozoa</taxon>
        <taxon>Arthropoda</taxon>
        <taxon>Hexapoda</taxon>
        <taxon>Insecta</taxon>
        <taxon>Pterygota</taxon>
        <taxon>Neoptera</taxon>
        <taxon>Endopterygota</taxon>
        <taxon>Hymenoptera</taxon>
        <taxon>Apocrita</taxon>
        <taxon>Ichneumonoidea</taxon>
        <taxon>Braconidae</taxon>
        <taxon>Euphorinae</taxon>
        <taxon>Microctonus</taxon>
    </lineage>
</organism>
<dbReference type="InterPro" id="IPR006680">
    <property type="entry name" value="Amidohydro-rel"/>
</dbReference>
<dbReference type="EMBL" id="JAQQBR010001834">
    <property type="protein sequence ID" value="KAK0162009.1"/>
    <property type="molecule type" value="Genomic_DNA"/>
</dbReference>
<dbReference type="InterPro" id="IPR011778">
    <property type="entry name" value="Hydantoinase/dihydroPyrase"/>
</dbReference>
<evidence type="ECO:0000256" key="3">
    <source>
        <dbReference type="ARBA" id="ARBA00011881"/>
    </source>
</evidence>
<dbReference type="GO" id="GO:0046872">
    <property type="term" value="F:metal ion binding"/>
    <property type="evidence" value="ECO:0007669"/>
    <property type="project" value="UniProtKB-KW"/>
</dbReference>
<dbReference type="CDD" id="cd01314">
    <property type="entry name" value="D-HYD"/>
    <property type="match status" value="1"/>
</dbReference>
<dbReference type="InterPro" id="IPR032466">
    <property type="entry name" value="Metal_Hydrolase"/>
</dbReference>
<keyword evidence="13" id="KW-1185">Reference proteome</keyword>
<name>A0AA39KH56_MICHY</name>
<evidence type="ECO:0000256" key="1">
    <source>
        <dbReference type="ARBA" id="ARBA00001947"/>
    </source>
</evidence>
<comment type="PTM">
    <text evidence="9">Carbamylation allows a single lysine to coordinate two divalent metal cations.</text>
</comment>
<feature type="region of interest" description="Disordered" evidence="10">
    <location>
        <begin position="592"/>
        <end position="614"/>
    </location>
</feature>
<feature type="modified residue" description="N6-carboxylysine" evidence="9">
    <location>
        <position position="167"/>
    </location>
</feature>
<dbReference type="InterPro" id="IPR050378">
    <property type="entry name" value="Metallo-dep_Hydrolases_sf"/>
</dbReference>
<evidence type="ECO:0000256" key="8">
    <source>
        <dbReference type="ARBA" id="ARBA00039113"/>
    </source>
</evidence>
<dbReference type="GO" id="GO:0005829">
    <property type="term" value="C:cytosol"/>
    <property type="evidence" value="ECO:0007669"/>
    <property type="project" value="TreeGrafter"/>
</dbReference>
<dbReference type="SUPFAM" id="SSF51338">
    <property type="entry name" value="Composite domain of metallo-dependent hydrolases"/>
    <property type="match status" value="2"/>
</dbReference>
<comment type="subunit">
    <text evidence="3">Homotetramer.</text>
</comment>
<dbReference type="NCBIfam" id="TIGR02033">
    <property type="entry name" value="D-hydantoinase"/>
    <property type="match status" value="1"/>
</dbReference>
<dbReference type="GO" id="GO:0004157">
    <property type="term" value="F:dihydropyrimidinase activity"/>
    <property type="evidence" value="ECO:0007669"/>
    <property type="project" value="UniProtKB-EC"/>
</dbReference>
<dbReference type="Pfam" id="PF01979">
    <property type="entry name" value="Amidohydro_1"/>
    <property type="match status" value="1"/>
</dbReference>
<protein>
    <recommendedName>
        <fullName evidence="8">dihydropyrimidinase</fullName>
        <ecNumber evidence="8">3.5.2.2</ecNumber>
    </recommendedName>
</protein>
<dbReference type="Proteomes" id="UP001168972">
    <property type="component" value="Unassembled WGS sequence"/>
</dbReference>
<comment type="similarity">
    <text evidence="2">Belongs to the metallo-dependent hydrolases superfamily. Hydantoinase/dihydropyrimidinase family.</text>
</comment>